<dbReference type="CDD" id="cd00051">
    <property type="entry name" value="EFh"/>
    <property type="match status" value="1"/>
</dbReference>
<keyword evidence="6" id="KW-1185">Reference proteome</keyword>
<dbReference type="PANTHER" id="PTHR23048:SF0">
    <property type="entry name" value="CALMODULIN LIKE 3"/>
    <property type="match status" value="1"/>
</dbReference>
<protein>
    <recommendedName>
        <fullName evidence="1">Calmodulin</fullName>
    </recommendedName>
</protein>
<dbReference type="SUPFAM" id="SSF47473">
    <property type="entry name" value="EF-hand"/>
    <property type="match status" value="1"/>
</dbReference>
<evidence type="ECO:0000313" key="5">
    <source>
        <dbReference type="EMBL" id="ETO30580.1"/>
    </source>
</evidence>
<feature type="domain" description="EF-hand" evidence="4">
    <location>
        <begin position="88"/>
        <end position="123"/>
    </location>
</feature>
<feature type="domain" description="EF-hand" evidence="4">
    <location>
        <begin position="14"/>
        <end position="49"/>
    </location>
</feature>
<feature type="domain" description="EF-hand" evidence="4">
    <location>
        <begin position="50"/>
        <end position="85"/>
    </location>
</feature>
<evidence type="ECO:0000313" key="6">
    <source>
        <dbReference type="Proteomes" id="UP000023152"/>
    </source>
</evidence>
<name>X6NW94_RETFI</name>
<keyword evidence="2" id="KW-0677">Repeat</keyword>
<dbReference type="PROSITE" id="PS00018">
    <property type="entry name" value="EF_HAND_1"/>
    <property type="match status" value="3"/>
</dbReference>
<dbReference type="FunFam" id="1.10.238.10:FF:000527">
    <property type="entry name" value="Calmodulin-3"/>
    <property type="match status" value="1"/>
</dbReference>
<gene>
    <name evidence="5" type="ORF">RFI_06539</name>
</gene>
<evidence type="ECO:0000256" key="3">
    <source>
        <dbReference type="ARBA" id="ARBA00022837"/>
    </source>
</evidence>
<dbReference type="GO" id="GO:0016460">
    <property type="term" value="C:myosin II complex"/>
    <property type="evidence" value="ECO:0007669"/>
    <property type="project" value="TreeGrafter"/>
</dbReference>
<dbReference type="PANTHER" id="PTHR23048">
    <property type="entry name" value="MYOSIN LIGHT CHAIN 1, 3"/>
    <property type="match status" value="1"/>
</dbReference>
<organism evidence="5 6">
    <name type="scientific">Reticulomyxa filosa</name>
    <dbReference type="NCBI Taxonomy" id="46433"/>
    <lineage>
        <taxon>Eukaryota</taxon>
        <taxon>Sar</taxon>
        <taxon>Rhizaria</taxon>
        <taxon>Retaria</taxon>
        <taxon>Foraminifera</taxon>
        <taxon>Monothalamids</taxon>
        <taxon>Reticulomyxidae</taxon>
        <taxon>Reticulomyxa</taxon>
    </lineage>
</organism>
<accession>X6NW94</accession>
<dbReference type="InterPro" id="IPR002048">
    <property type="entry name" value="EF_hand_dom"/>
</dbReference>
<dbReference type="InterPro" id="IPR011992">
    <property type="entry name" value="EF-hand-dom_pair"/>
</dbReference>
<dbReference type="Pfam" id="PF13499">
    <property type="entry name" value="EF-hand_7"/>
    <property type="match status" value="2"/>
</dbReference>
<evidence type="ECO:0000259" key="4">
    <source>
        <dbReference type="PROSITE" id="PS50222"/>
    </source>
</evidence>
<dbReference type="SMART" id="SM00054">
    <property type="entry name" value="EFh"/>
    <property type="match status" value="4"/>
</dbReference>
<dbReference type="GO" id="GO:0005509">
    <property type="term" value="F:calcium ion binding"/>
    <property type="evidence" value="ECO:0007669"/>
    <property type="project" value="InterPro"/>
</dbReference>
<dbReference type="PROSITE" id="PS50222">
    <property type="entry name" value="EF_HAND_2"/>
    <property type="match status" value="3"/>
</dbReference>
<comment type="caution">
    <text evidence="5">The sequence shown here is derived from an EMBL/GenBank/DDBJ whole genome shotgun (WGS) entry which is preliminary data.</text>
</comment>
<dbReference type="EMBL" id="ASPP01005415">
    <property type="protein sequence ID" value="ETO30580.1"/>
    <property type="molecule type" value="Genomic_DNA"/>
</dbReference>
<dbReference type="OrthoDB" id="26525at2759"/>
<keyword evidence="3" id="KW-0106">Calcium</keyword>
<evidence type="ECO:0000256" key="2">
    <source>
        <dbReference type="ARBA" id="ARBA00022737"/>
    </source>
</evidence>
<reference evidence="5 6" key="1">
    <citation type="journal article" date="2013" name="Curr. Biol.">
        <title>The Genome of the Foraminiferan Reticulomyxa filosa.</title>
        <authorList>
            <person name="Glockner G."/>
            <person name="Hulsmann N."/>
            <person name="Schleicher M."/>
            <person name="Noegel A.A."/>
            <person name="Eichinger L."/>
            <person name="Gallinger C."/>
            <person name="Pawlowski J."/>
            <person name="Sierra R."/>
            <person name="Euteneuer U."/>
            <person name="Pillet L."/>
            <person name="Moustafa A."/>
            <person name="Platzer M."/>
            <person name="Groth M."/>
            <person name="Szafranski K."/>
            <person name="Schliwa M."/>
        </authorList>
    </citation>
    <scope>NUCLEOTIDE SEQUENCE [LARGE SCALE GENOMIC DNA]</scope>
</reference>
<dbReference type="AlphaFoldDB" id="X6NW94"/>
<evidence type="ECO:0000256" key="1">
    <source>
        <dbReference type="ARBA" id="ARBA00020786"/>
    </source>
</evidence>
<proteinExistence type="predicted"/>
<dbReference type="Proteomes" id="UP000023152">
    <property type="component" value="Unassembled WGS sequence"/>
</dbReference>
<dbReference type="InterPro" id="IPR018247">
    <property type="entry name" value="EF_Hand_1_Ca_BS"/>
</dbReference>
<dbReference type="Gene3D" id="1.10.238.10">
    <property type="entry name" value="EF-hand"/>
    <property type="match status" value="2"/>
</dbReference>
<sequence length="161" mass="18171">MTDSKVASTSEDIEMEQELKQAFSMFDNDNDGEITSVELGKVMEQLGQKLTDQELADMIKEIDADGNGSVDFEEFKSMMAKQLSTHHDVEQELQTAFELVDKDHDGKLSAKDLKEAMKSFGEDISDEEISDMIRFADQDNSSREFVNFESFKKIMLAGDGF</sequence>
<dbReference type="InterPro" id="IPR050230">
    <property type="entry name" value="CALM/Myosin/TropC-like"/>
</dbReference>